<evidence type="ECO:0000313" key="4">
    <source>
        <dbReference type="Proteomes" id="UP000007590"/>
    </source>
</evidence>
<dbReference type="PANTHER" id="PTHR21198:SF7">
    <property type="entry name" value="ASPARTATE-GLUTAMATE RACEMASE FAMILY"/>
    <property type="match status" value="1"/>
</dbReference>
<dbReference type="InterPro" id="IPR018187">
    <property type="entry name" value="Asp/Glu_racemase_AS_1"/>
</dbReference>
<dbReference type="InterPro" id="IPR001920">
    <property type="entry name" value="Asp/Glu_race"/>
</dbReference>
<sequence>MRETTMKKIGLVGGISWVSTIDYYRFINEGINEKLGGLNFAECIIYSLNFDDFQRNNTAGNWDATFLLIAEACESLKKSGAEAIVLCANTAHAVAERIERQIQLPIIHIATVTANEITKQGIKKVGLIGTKFTMEMDFYKDKLKENNIESIVPAHQDVRDFIQKTVKEELGRGIVNTETKKAYISIINELIANGAEGIILGCTEIPMIINQEDVSVPVFDTTKIHANAAISFALS</sequence>
<keyword evidence="2" id="KW-0413">Isomerase</keyword>
<dbReference type="Pfam" id="PF01177">
    <property type="entry name" value="Asp_Glu_race"/>
    <property type="match status" value="1"/>
</dbReference>
<keyword evidence="4" id="KW-1185">Reference proteome</keyword>
<dbReference type="PROSITE" id="PS00924">
    <property type="entry name" value="ASP_GLU_RACEMASE_2"/>
    <property type="match status" value="1"/>
</dbReference>
<evidence type="ECO:0000256" key="2">
    <source>
        <dbReference type="ARBA" id="ARBA00023235"/>
    </source>
</evidence>
<gene>
    <name evidence="3" type="ordered locus">Solca_2247</name>
</gene>
<dbReference type="HOGENOM" id="CLU_055360_1_0_10"/>
<dbReference type="PANTHER" id="PTHR21198">
    <property type="entry name" value="GLUTAMATE RACEMASE"/>
    <property type="match status" value="1"/>
</dbReference>
<protein>
    <submittedName>
        <fullName evidence="3">Aspartate racemase</fullName>
    </submittedName>
</protein>
<dbReference type="SUPFAM" id="SSF53681">
    <property type="entry name" value="Aspartate/glutamate racemase"/>
    <property type="match status" value="2"/>
</dbReference>
<name>H8KUC4_SOLCM</name>
<dbReference type="PROSITE" id="PS00923">
    <property type="entry name" value="ASP_GLU_RACEMASE_1"/>
    <property type="match status" value="1"/>
</dbReference>
<dbReference type="InterPro" id="IPR015942">
    <property type="entry name" value="Asp/Glu/hydantoin_racemase"/>
</dbReference>
<dbReference type="KEGG" id="scn:Solca_2247"/>
<dbReference type="InterPro" id="IPR033134">
    <property type="entry name" value="Asp/Glu_racemase_AS_2"/>
</dbReference>
<proteinExistence type="inferred from homology"/>
<dbReference type="NCBIfam" id="TIGR00035">
    <property type="entry name" value="asp_race"/>
    <property type="match status" value="1"/>
</dbReference>
<dbReference type="Proteomes" id="UP000007590">
    <property type="component" value="Chromosome"/>
</dbReference>
<evidence type="ECO:0000313" key="3">
    <source>
        <dbReference type="EMBL" id="AFD07289.1"/>
    </source>
</evidence>
<dbReference type="Gene3D" id="3.40.50.1860">
    <property type="match status" value="2"/>
</dbReference>
<organism evidence="3 4">
    <name type="scientific">Solitalea canadensis (strain ATCC 29591 / DSM 3403 / JCM 21819 / LMG 8368 / NBRC 15130 / NCIMB 12057 / USAM 9D)</name>
    <name type="common">Flexibacter canadensis</name>
    <dbReference type="NCBI Taxonomy" id="929556"/>
    <lineage>
        <taxon>Bacteria</taxon>
        <taxon>Pseudomonadati</taxon>
        <taxon>Bacteroidota</taxon>
        <taxon>Sphingobacteriia</taxon>
        <taxon>Sphingobacteriales</taxon>
        <taxon>Sphingobacteriaceae</taxon>
        <taxon>Solitalea</taxon>
    </lineage>
</organism>
<dbReference type="AlphaFoldDB" id="H8KUC4"/>
<dbReference type="GO" id="GO:0047661">
    <property type="term" value="F:amino-acid racemase activity"/>
    <property type="evidence" value="ECO:0007669"/>
    <property type="project" value="InterPro"/>
</dbReference>
<reference evidence="3" key="1">
    <citation type="submission" date="2012-02" db="EMBL/GenBank/DDBJ databases">
        <title>The complete genome of Solitalea canadensis DSM 3403.</title>
        <authorList>
            <consortium name="US DOE Joint Genome Institute (JGI-PGF)"/>
            <person name="Lucas S."/>
            <person name="Copeland A."/>
            <person name="Lapidus A."/>
            <person name="Glavina del Rio T."/>
            <person name="Dalin E."/>
            <person name="Tice H."/>
            <person name="Bruce D."/>
            <person name="Goodwin L."/>
            <person name="Pitluck S."/>
            <person name="Peters L."/>
            <person name="Ovchinnikova G."/>
            <person name="Lu M."/>
            <person name="Kyrpides N."/>
            <person name="Mavromatis K."/>
            <person name="Ivanova N."/>
            <person name="Brettin T."/>
            <person name="Detter J.C."/>
            <person name="Han C."/>
            <person name="Larimer F."/>
            <person name="Land M."/>
            <person name="Hauser L."/>
            <person name="Markowitz V."/>
            <person name="Cheng J.-F."/>
            <person name="Hugenholtz P."/>
            <person name="Woyke T."/>
            <person name="Wu D."/>
            <person name="Spring S."/>
            <person name="Schroeder M."/>
            <person name="Kopitz M."/>
            <person name="Brambilla E."/>
            <person name="Klenk H.-P."/>
            <person name="Eisen J.A."/>
        </authorList>
    </citation>
    <scope>NUCLEOTIDE SEQUENCE</scope>
    <source>
        <strain evidence="3">DSM 3403</strain>
    </source>
</reference>
<dbReference type="eggNOG" id="COG1794">
    <property type="taxonomic scope" value="Bacteria"/>
</dbReference>
<accession>H8KUC4</accession>
<dbReference type="STRING" id="929556.Solca_2247"/>
<dbReference type="InterPro" id="IPR004380">
    <property type="entry name" value="Asp_race"/>
</dbReference>
<comment type="similarity">
    <text evidence="1">Belongs to the aspartate/glutamate racemases family.</text>
</comment>
<evidence type="ECO:0000256" key="1">
    <source>
        <dbReference type="ARBA" id="ARBA00007847"/>
    </source>
</evidence>
<dbReference type="EMBL" id="CP003349">
    <property type="protein sequence ID" value="AFD07289.1"/>
    <property type="molecule type" value="Genomic_DNA"/>
</dbReference>